<evidence type="ECO:0000313" key="1">
    <source>
        <dbReference type="EMBL" id="OGY84911.1"/>
    </source>
</evidence>
<proteinExistence type="predicted"/>
<dbReference type="EMBL" id="MHKD01000009">
    <property type="protein sequence ID" value="OGY84911.1"/>
    <property type="molecule type" value="Genomic_DNA"/>
</dbReference>
<protein>
    <submittedName>
        <fullName evidence="1">Uncharacterized protein</fullName>
    </submittedName>
</protein>
<comment type="caution">
    <text evidence="1">The sequence shown here is derived from an EMBL/GenBank/DDBJ whole genome shotgun (WGS) entry which is preliminary data.</text>
</comment>
<gene>
    <name evidence="1" type="ORF">A3F54_04160</name>
</gene>
<name>A0A1G2B6W5_9BACT</name>
<evidence type="ECO:0000313" key="2">
    <source>
        <dbReference type="Proteomes" id="UP000176952"/>
    </source>
</evidence>
<organism evidence="1 2">
    <name type="scientific">Candidatus Kerfeldbacteria bacterium RIFCSPHIGHO2_12_FULL_48_17</name>
    <dbReference type="NCBI Taxonomy" id="1798542"/>
    <lineage>
        <taxon>Bacteria</taxon>
        <taxon>Candidatus Kerfeldiibacteriota</taxon>
    </lineage>
</organism>
<accession>A0A1G2B6W5</accession>
<dbReference type="Proteomes" id="UP000176952">
    <property type="component" value="Unassembled WGS sequence"/>
</dbReference>
<reference evidence="1 2" key="1">
    <citation type="journal article" date="2016" name="Nat. Commun.">
        <title>Thousands of microbial genomes shed light on interconnected biogeochemical processes in an aquifer system.</title>
        <authorList>
            <person name="Anantharaman K."/>
            <person name="Brown C.T."/>
            <person name="Hug L.A."/>
            <person name="Sharon I."/>
            <person name="Castelle C.J."/>
            <person name="Probst A.J."/>
            <person name="Thomas B.C."/>
            <person name="Singh A."/>
            <person name="Wilkins M.J."/>
            <person name="Karaoz U."/>
            <person name="Brodie E.L."/>
            <person name="Williams K.H."/>
            <person name="Hubbard S.S."/>
            <person name="Banfield J.F."/>
        </authorList>
    </citation>
    <scope>NUCLEOTIDE SEQUENCE [LARGE SCALE GENOMIC DNA]</scope>
</reference>
<sequence length="117" mass="12987">MSGIKNKKVLFILGGILLLVVILLFLTIAKHKTVTTLLYCTDHGIKTSQGQFYFVPNLGREPFLILIRDQNGQASDSLSSHQLCDSGKESAEFRSRIIAVESNWLGFLTGVYIGKEN</sequence>
<dbReference type="AlphaFoldDB" id="A0A1G2B6W5"/>